<dbReference type="InterPro" id="IPR040389">
    <property type="entry name" value="SMR"/>
</dbReference>
<feature type="region of interest" description="Disordered" evidence="3">
    <location>
        <begin position="103"/>
        <end position="147"/>
    </location>
</feature>
<feature type="compositionally biased region" description="Basic and acidic residues" evidence="3">
    <location>
        <begin position="57"/>
        <end position="86"/>
    </location>
</feature>
<sequence length="185" mass="20709">MYAEFSQVSLHSMSNSELILVKDETESMEFDILKRPPLEFELEEEFCEATAIYNSSNDDRGRRQVQEDGEGKKGEESKAATSMESEKKNICLAEFKATVDYDDDGFKTPTSLDQKIPEMKQCPPAPRKPKANKRRTSASTSTAAATASTCGNLQLDLSQVVESWFSASLVDDLHRKVKKARTQEV</sequence>
<accession>A0A9W7H328</accession>
<dbReference type="GO" id="GO:0005634">
    <property type="term" value="C:nucleus"/>
    <property type="evidence" value="ECO:0007669"/>
    <property type="project" value="TreeGrafter"/>
</dbReference>
<proteinExistence type="predicted"/>
<evidence type="ECO:0000313" key="4">
    <source>
        <dbReference type="EMBL" id="GMI69777.1"/>
    </source>
</evidence>
<keyword evidence="5" id="KW-1185">Reference proteome</keyword>
<dbReference type="EMBL" id="BSYR01000007">
    <property type="protein sequence ID" value="GMI69777.1"/>
    <property type="molecule type" value="Genomic_DNA"/>
</dbReference>
<evidence type="ECO:0000313" key="5">
    <source>
        <dbReference type="Proteomes" id="UP001165190"/>
    </source>
</evidence>
<keyword evidence="2" id="KW-0131">Cell cycle</keyword>
<feature type="compositionally biased region" description="Low complexity" evidence="3">
    <location>
        <begin position="137"/>
        <end position="147"/>
    </location>
</feature>
<name>A0A9W7H328_HIBTR</name>
<keyword evidence="1" id="KW-0649">Protein kinase inhibitor</keyword>
<dbReference type="Proteomes" id="UP001165190">
    <property type="component" value="Unassembled WGS sequence"/>
</dbReference>
<dbReference type="PANTHER" id="PTHR33142:SF65">
    <property type="entry name" value="CYCLIN-DEPENDENT PROTEIN KINASE INHIBITOR SMR2-LIKE"/>
    <property type="match status" value="1"/>
</dbReference>
<evidence type="ECO:0000256" key="3">
    <source>
        <dbReference type="SAM" id="MobiDB-lite"/>
    </source>
</evidence>
<reference evidence="4" key="1">
    <citation type="submission" date="2023-05" db="EMBL/GenBank/DDBJ databases">
        <title>Genome and transcriptome analyses reveal genes involved in the formation of fine ridges on petal epidermal cells in Hibiscus trionum.</title>
        <authorList>
            <person name="Koshimizu S."/>
            <person name="Masuda S."/>
            <person name="Ishii T."/>
            <person name="Shirasu K."/>
            <person name="Hoshino A."/>
            <person name="Arita M."/>
        </authorList>
    </citation>
    <scope>NUCLEOTIDE SEQUENCE</scope>
    <source>
        <strain evidence="4">Hamamatsu line</strain>
    </source>
</reference>
<feature type="region of interest" description="Disordered" evidence="3">
    <location>
        <begin position="52"/>
        <end position="86"/>
    </location>
</feature>
<dbReference type="OrthoDB" id="1933617at2759"/>
<dbReference type="GO" id="GO:0032875">
    <property type="term" value="P:regulation of DNA endoreduplication"/>
    <property type="evidence" value="ECO:0007669"/>
    <property type="project" value="InterPro"/>
</dbReference>
<feature type="compositionally biased region" description="Basic residues" evidence="3">
    <location>
        <begin position="127"/>
        <end position="136"/>
    </location>
</feature>
<dbReference type="AlphaFoldDB" id="A0A9W7H328"/>
<comment type="caution">
    <text evidence="4">The sequence shown here is derived from an EMBL/GenBank/DDBJ whole genome shotgun (WGS) entry which is preliminary data.</text>
</comment>
<dbReference type="PANTHER" id="PTHR33142">
    <property type="entry name" value="CYCLIN-DEPENDENT PROTEIN KINASE INHIBITOR SMR13"/>
    <property type="match status" value="1"/>
</dbReference>
<evidence type="ECO:0000256" key="2">
    <source>
        <dbReference type="ARBA" id="ARBA00023306"/>
    </source>
</evidence>
<evidence type="ECO:0000256" key="1">
    <source>
        <dbReference type="ARBA" id="ARBA00023013"/>
    </source>
</evidence>
<dbReference type="GO" id="GO:0004860">
    <property type="term" value="F:protein kinase inhibitor activity"/>
    <property type="evidence" value="ECO:0007669"/>
    <property type="project" value="UniProtKB-KW"/>
</dbReference>
<organism evidence="4 5">
    <name type="scientific">Hibiscus trionum</name>
    <name type="common">Flower of an hour</name>
    <dbReference type="NCBI Taxonomy" id="183268"/>
    <lineage>
        <taxon>Eukaryota</taxon>
        <taxon>Viridiplantae</taxon>
        <taxon>Streptophyta</taxon>
        <taxon>Embryophyta</taxon>
        <taxon>Tracheophyta</taxon>
        <taxon>Spermatophyta</taxon>
        <taxon>Magnoliopsida</taxon>
        <taxon>eudicotyledons</taxon>
        <taxon>Gunneridae</taxon>
        <taxon>Pentapetalae</taxon>
        <taxon>rosids</taxon>
        <taxon>malvids</taxon>
        <taxon>Malvales</taxon>
        <taxon>Malvaceae</taxon>
        <taxon>Malvoideae</taxon>
        <taxon>Hibiscus</taxon>
    </lineage>
</organism>
<gene>
    <name evidence="4" type="ORF">HRI_000647000</name>
</gene>
<protein>
    <submittedName>
        <fullName evidence="4">Uncharacterized protein</fullName>
    </submittedName>
</protein>